<keyword evidence="2" id="KW-1185">Reference proteome</keyword>
<comment type="caution">
    <text evidence="1">The sequence shown here is derived from an EMBL/GenBank/DDBJ whole genome shotgun (WGS) entry which is preliminary data.</text>
</comment>
<evidence type="ECO:0000313" key="1">
    <source>
        <dbReference type="EMBL" id="CAB3918686.1"/>
    </source>
</evidence>
<dbReference type="EMBL" id="CADIKR010000009">
    <property type="protein sequence ID" value="CAB3918686.1"/>
    <property type="molecule type" value="Genomic_DNA"/>
</dbReference>
<name>A0ABM8LL12_9BURK</name>
<evidence type="ECO:0000313" key="2">
    <source>
        <dbReference type="Proteomes" id="UP000507140"/>
    </source>
</evidence>
<sequence length="132" mass="13948">MNPLLRAMLPHLVGAAVIAGSALGVRWYGATQYQAGAAKANADYMLAELTEFKTQAVRLAGVSNSLESALAALRQAKPKAIERYTHVEMQSPLPADCRIDAERLRHINQAGRLANTAGQPGAAVPASRGSVQ</sequence>
<organism evidence="1 2">
    <name type="scientific">Achromobacter mucicolens</name>
    <dbReference type="NCBI Taxonomy" id="1389922"/>
    <lineage>
        <taxon>Bacteria</taxon>
        <taxon>Pseudomonadati</taxon>
        <taxon>Pseudomonadota</taxon>
        <taxon>Betaproteobacteria</taxon>
        <taxon>Burkholderiales</taxon>
        <taxon>Alcaligenaceae</taxon>
        <taxon>Achromobacter</taxon>
    </lineage>
</organism>
<proteinExistence type="predicted"/>
<dbReference type="RefSeq" id="WP_180100541.1">
    <property type="nucleotide sequence ID" value="NZ_CADIKR010000009.1"/>
</dbReference>
<dbReference type="Proteomes" id="UP000507140">
    <property type="component" value="Unassembled WGS sequence"/>
</dbReference>
<reference evidence="1 2" key="1">
    <citation type="submission" date="2020-04" db="EMBL/GenBank/DDBJ databases">
        <authorList>
            <person name="De Canck E."/>
        </authorList>
    </citation>
    <scope>NUCLEOTIDE SEQUENCE [LARGE SCALE GENOMIC DNA]</scope>
    <source>
        <strain evidence="1 2">LMG 3415</strain>
    </source>
</reference>
<accession>A0ABM8LL12</accession>
<protein>
    <submittedName>
        <fullName evidence="1">Uncharacterized protein</fullName>
    </submittedName>
</protein>
<gene>
    <name evidence="1" type="ORF">LMG3415_05390</name>
</gene>